<dbReference type="RefSeq" id="WP_111472712.1">
    <property type="nucleotide sequence ID" value="NZ_QLIX01000042.1"/>
</dbReference>
<evidence type="ECO:0008006" key="10">
    <source>
        <dbReference type="Google" id="ProtNLM"/>
    </source>
</evidence>
<dbReference type="AlphaFoldDB" id="A0A327LXR1"/>
<dbReference type="GO" id="GO:0003677">
    <property type="term" value="F:DNA binding"/>
    <property type="evidence" value="ECO:0007669"/>
    <property type="project" value="UniProtKB-UniRule"/>
</dbReference>
<dbReference type="PROSITE" id="PS51900">
    <property type="entry name" value="CB"/>
    <property type="match status" value="1"/>
</dbReference>
<dbReference type="EMBL" id="QLIX01000042">
    <property type="protein sequence ID" value="RAI54672.1"/>
    <property type="molecule type" value="Genomic_DNA"/>
</dbReference>
<evidence type="ECO:0000259" key="6">
    <source>
        <dbReference type="PROSITE" id="PS51898"/>
    </source>
</evidence>
<dbReference type="InterPro" id="IPR011010">
    <property type="entry name" value="DNA_brk_join_enz"/>
</dbReference>
<keyword evidence="1" id="KW-0229">DNA integration</keyword>
<sequence length="204" mass="21317">MSDLAPLPATELARAAGYARAALAPATLAAYAADWADFSAWCAARRAAALPAAPTTVAAYLAALATSHATATLRRRLAAIGRAHAMAGHRSPAAHPAIRDTLAGIARRHGTPPRRAAALGTAELRRLVATCSDGLRGQRDRALLLLGFAAALRRSELVAVAREHLTLAPEGLRLLIPRGKGDQEGRGVELGLPRGRRAETCPVR</sequence>
<keyword evidence="3" id="KW-0233">DNA recombination</keyword>
<evidence type="ECO:0000256" key="1">
    <source>
        <dbReference type="ARBA" id="ARBA00022908"/>
    </source>
</evidence>
<accession>A0A327LXR1</accession>
<evidence type="ECO:0000256" key="5">
    <source>
        <dbReference type="SAM" id="MobiDB-lite"/>
    </source>
</evidence>
<dbReference type="InterPro" id="IPR044068">
    <property type="entry name" value="CB"/>
</dbReference>
<dbReference type="Gene3D" id="1.10.150.130">
    <property type="match status" value="1"/>
</dbReference>
<dbReference type="GO" id="GO:0006310">
    <property type="term" value="P:DNA recombination"/>
    <property type="evidence" value="ECO:0007669"/>
    <property type="project" value="UniProtKB-KW"/>
</dbReference>
<dbReference type="Proteomes" id="UP000249065">
    <property type="component" value="Unassembled WGS sequence"/>
</dbReference>
<dbReference type="PANTHER" id="PTHR34605:SF4">
    <property type="entry name" value="DNA ADENINE METHYLTRANSFERASE"/>
    <property type="match status" value="1"/>
</dbReference>
<comment type="caution">
    <text evidence="8">The sequence shown here is derived from an EMBL/GenBank/DDBJ whole genome shotgun (WGS) entry which is preliminary data.</text>
</comment>
<evidence type="ECO:0000259" key="7">
    <source>
        <dbReference type="PROSITE" id="PS51900"/>
    </source>
</evidence>
<dbReference type="GO" id="GO:0015074">
    <property type="term" value="P:DNA integration"/>
    <property type="evidence" value="ECO:0007669"/>
    <property type="project" value="UniProtKB-KW"/>
</dbReference>
<evidence type="ECO:0000256" key="2">
    <source>
        <dbReference type="ARBA" id="ARBA00023125"/>
    </source>
</evidence>
<keyword evidence="9" id="KW-1185">Reference proteome</keyword>
<evidence type="ECO:0000256" key="3">
    <source>
        <dbReference type="ARBA" id="ARBA00023172"/>
    </source>
</evidence>
<dbReference type="InterPro" id="IPR052925">
    <property type="entry name" value="Phage_Integrase-like_Recomb"/>
</dbReference>
<feature type="region of interest" description="Disordered" evidence="5">
    <location>
        <begin position="182"/>
        <end position="204"/>
    </location>
</feature>
<dbReference type="InterPro" id="IPR010998">
    <property type="entry name" value="Integrase_recombinase_N"/>
</dbReference>
<evidence type="ECO:0000313" key="8">
    <source>
        <dbReference type="EMBL" id="RAI54672.1"/>
    </source>
</evidence>
<evidence type="ECO:0000313" key="9">
    <source>
        <dbReference type="Proteomes" id="UP000249065"/>
    </source>
</evidence>
<dbReference type="OrthoDB" id="5513193at2"/>
<dbReference type="InterPro" id="IPR002104">
    <property type="entry name" value="Integrase_catalytic"/>
</dbReference>
<dbReference type="InterPro" id="IPR013762">
    <property type="entry name" value="Integrase-like_cat_sf"/>
</dbReference>
<dbReference type="PANTHER" id="PTHR34605">
    <property type="entry name" value="PHAGE_INTEGRASE DOMAIN-CONTAINING PROTEIN"/>
    <property type="match status" value="1"/>
</dbReference>
<feature type="domain" description="Core-binding (CB)" evidence="7">
    <location>
        <begin position="1"/>
        <end position="88"/>
    </location>
</feature>
<protein>
    <recommendedName>
        <fullName evidence="10">Integrase</fullName>
    </recommendedName>
</protein>
<organism evidence="8 9">
    <name type="scientific">Roseicella frigidaeris</name>
    <dbReference type="NCBI Taxonomy" id="2230885"/>
    <lineage>
        <taxon>Bacteria</taxon>
        <taxon>Pseudomonadati</taxon>
        <taxon>Pseudomonadota</taxon>
        <taxon>Alphaproteobacteria</taxon>
        <taxon>Acetobacterales</taxon>
        <taxon>Roseomonadaceae</taxon>
        <taxon>Roseicella</taxon>
    </lineage>
</organism>
<proteinExistence type="predicted"/>
<reference evidence="9" key="1">
    <citation type="submission" date="2018-06" db="EMBL/GenBank/DDBJ databases">
        <authorList>
            <person name="Khan S.A."/>
        </authorList>
    </citation>
    <scope>NUCLEOTIDE SEQUENCE [LARGE SCALE GENOMIC DNA]</scope>
    <source>
        <strain evidence="9">DB-1506</strain>
    </source>
</reference>
<feature type="domain" description="Tyr recombinase" evidence="6">
    <location>
        <begin position="114"/>
        <end position="204"/>
    </location>
</feature>
<keyword evidence="2 4" id="KW-0238">DNA-binding</keyword>
<gene>
    <name evidence="8" type="ORF">DOO78_25515</name>
</gene>
<dbReference type="PROSITE" id="PS51898">
    <property type="entry name" value="TYR_RECOMBINASE"/>
    <property type="match status" value="1"/>
</dbReference>
<evidence type="ECO:0000256" key="4">
    <source>
        <dbReference type="PROSITE-ProRule" id="PRU01248"/>
    </source>
</evidence>
<name>A0A327LXR1_9PROT</name>
<dbReference type="SUPFAM" id="SSF47823">
    <property type="entry name" value="lambda integrase-like, N-terminal domain"/>
    <property type="match status" value="1"/>
</dbReference>
<dbReference type="SUPFAM" id="SSF56349">
    <property type="entry name" value="DNA breaking-rejoining enzymes"/>
    <property type="match status" value="1"/>
</dbReference>
<dbReference type="Gene3D" id="1.10.443.10">
    <property type="entry name" value="Intergrase catalytic core"/>
    <property type="match status" value="1"/>
</dbReference>